<dbReference type="Proteomes" id="UP000244811">
    <property type="component" value="Chromosome 3"/>
</dbReference>
<name>A0A976MBZ3_THEOR</name>
<evidence type="ECO:0000256" key="1">
    <source>
        <dbReference type="SAM" id="MobiDB-lite"/>
    </source>
</evidence>
<accession>A0A976MBZ3</accession>
<sequence>MDWLDSVLAKDQNSTVEVDNNGSEEERIELVRVDDENILFTDLTEMIKDLKSMKQESQKLDPEEMTGYKNFMSNLLPKKSSESSRTKRATKQGNKKNFSQNSV</sequence>
<evidence type="ECO:0000313" key="3">
    <source>
        <dbReference type="Proteomes" id="UP000244811"/>
    </source>
</evidence>
<gene>
    <name evidence="2" type="ORF">MACK_002286</name>
</gene>
<reference evidence="2" key="1">
    <citation type="submission" date="2022-07" db="EMBL/GenBank/DDBJ databases">
        <title>Evaluation of T. orientalis genome assembly methods using nanopore sequencing and analysis of variation between genomes.</title>
        <authorList>
            <person name="Yam J."/>
            <person name="Micallef M.L."/>
            <person name="Liu M."/>
            <person name="Djordjevic S.P."/>
            <person name="Bogema D.R."/>
            <person name="Jenkins C."/>
        </authorList>
    </citation>
    <scope>NUCLEOTIDE SEQUENCE</scope>
    <source>
        <strain evidence="2">Goon Nure</strain>
    </source>
</reference>
<organism evidence="2 3">
    <name type="scientific">Theileria orientalis</name>
    <dbReference type="NCBI Taxonomy" id="68886"/>
    <lineage>
        <taxon>Eukaryota</taxon>
        <taxon>Sar</taxon>
        <taxon>Alveolata</taxon>
        <taxon>Apicomplexa</taxon>
        <taxon>Aconoidasida</taxon>
        <taxon>Piroplasmida</taxon>
        <taxon>Theileriidae</taxon>
        <taxon>Theileria</taxon>
    </lineage>
</organism>
<feature type="region of interest" description="Disordered" evidence="1">
    <location>
        <begin position="55"/>
        <end position="103"/>
    </location>
</feature>
<dbReference type="AlphaFoldDB" id="A0A976MBZ3"/>
<protein>
    <submittedName>
        <fullName evidence="2">Uncharacterized protein</fullName>
    </submittedName>
</protein>
<dbReference type="EMBL" id="CP056070">
    <property type="protein sequence ID" value="UKK01472.2"/>
    <property type="molecule type" value="Genomic_DNA"/>
</dbReference>
<evidence type="ECO:0000313" key="2">
    <source>
        <dbReference type="EMBL" id="UKK01472.2"/>
    </source>
</evidence>
<proteinExistence type="predicted"/>